<dbReference type="PANTHER" id="PTHR45398">
    <property type="match status" value="1"/>
</dbReference>
<name>A0A0P9U2M4_PSEA0</name>
<gene>
    <name evidence="2" type="ORF">ALO53_05470</name>
</gene>
<dbReference type="FunFam" id="3.30.559.10:FF:000012">
    <property type="entry name" value="Non-ribosomal peptide synthetase"/>
    <property type="match status" value="1"/>
</dbReference>
<protein>
    <recommendedName>
        <fullName evidence="1">Condensation domain-containing protein</fullName>
    </recommendedName>
</protein>
<feature type="non-terminal residue" evidence="2">
    <location>
        <position position="1"/>
    </location>
</feature>
<dbReference type="PANTHER" id="PTHR45398:SF1">
    <property type="entry name" value="ENZYME, PUTATIVE (JCVI)-RELATED"/>
    <property type="match status" value="1"/>
</dbReference>
<dbReference type="EMBL" id="LJQO01000007">
    <property type="protein sequence ID" value="KPX81950.1"/>
    <property type="molecule type" value="Genomic_DNA"/>
</dbReference>
<evidence type="ECO:0000313" key="2">
    <source>
        <dbReference type="EMBL" id="KPX81950.1"/>
    </source>
</evidence>
<dbReference type="SUPFAM" id="SSF52777">
    <property type="entry name" value="CoA-dependent acyltransferases"/>
    <property type="match status" value="1"/>
</dbReference>
<reference evidence="2 3" key="1">
    <citation type="submission" date="2015-09" db="EMBL/GenBank/DDBJ databases">
        <title>Genome announcement of multiple Pseudomonas syringae strains.</title>
        <authorList>
            <person name="Thakur S."/>
            <person name="Wang P.W."/>
            <person name="Gong Y."/>
            <person name="Weir B.S."/>
            <person name="Guttman D.S."/>
        </authorList>
    </citation>
    <scope>NUCLEOTIDE SEQUENCE [LARGE SCALE GENOMIC DNA]</scope>
    <source>
        <strain evidence="2 3">ICMP7840</strain>
    </source>
</reference>
<dbReference type="Pfam" id="PF00668">
    <property type="entry name" value="Condensation"/>
    <property type="match status" value="1"/>
</dbReference>
<feature type="non-terminal residue" evidence="2">
    <location>
        <position position="240"/>
    </location>
</feature>
<dbReference type="InterPro" id="IPR023213">
    <property type="entry name" value="CAT-like_dom_sf"/>
</dbReference>
<dbReference type="RefSeq" id="WP_238450689.1">
    <property type="nucleotide sequence ID" value="NZ_LJQO01000007.1"/>
</dbReference>
<dbReference type="CDD" id="cd19531">
    <property type="entry name" value="LCL_NRPS-like"/>
    <property type="match status" value="1"/>
</dbReference>
<dbReference type="InterPro" id="IPR001242">
    <property type="entry name" value="Condensation_dom"/>
</dbReference>
<dbReference type="Proteomes" id="UP000050469">
    <property type="component" value="Unassembled WGS sequence"/>
</dbReference>
<dbReference type="AlphaFoldDB" id="A0A0P9U2M4"/>
<accession>A0A0P9U2M4</accession>
<organism evidence="2 3">
    <name type="scientific">Pseudomonas amygdali pv. photiniae</name>
    <dbReference type="NCBI Taxonomy" id="251724"/>
    <lineage>
        <taxon>Bacteria</taxon>
        <taxon>Pseudomonadati</taxon>
        <taxon>Pseudomonadota</taxon>
        <taxon>Gammaproteobacteria</taxon>
        <taxon>Pseudomonadales</taxon>
        <taxon>Pseudomonadaceae</taxon>
        <taxon>Pseudomonas</taxon>
        <taxon>Pseudomonas amygdali</taxon>
    </lineage>
</organism>
<evidence type="ECO:0000313" key="3">
    <source>
        <dbReference type="Proteomes" id="UP000050469"/>
    </source>
</evidence>
<dbReference type="Gene3D" id="3.30.559.30">
    <property type="entry name" value="Nonribosomal peptide synthetase, condensation domain"/>
    <property type="match status" value="1"/>
</dbReference>
<dbReference type="GO" id="GO:0003824">
    <property type="term" value="F:catalytic activity"/>
    <property type="evidence" value="ECO:0007669"/>
    <property type="project" value="InterPro"/>
</dbReference>
<dbReference type="Gene3D" id="3.30.559.10">
    <property type="entry name" value="Chloramphenicol acetyltransferase-like domain"/>
    <property type="match status" value="1"/>
</dbReference>
<sequence>LLFEAPTLAAFAAQIEALQIAASQGDSQTQNAIVRLPGNEHLPQSLAQNRLWFLWQLDPQSSAYNIPGGLYLRGELDTTALRTSFQRLIERHESLRTRFYEHDGVALQRIGAPGEFHFDTLDISDLPSDERQTRALAIREEQARLPFDLQNGPLLRVTLLRLDEEEHQLLVTLHHIIADGWSLNVLIDEFSRLYASAVQGQPLELAPLPLRYADYGQWQREWLANGEAERQLDYWKQQLG</sequence>
<evidence type="ECO:0000259" key="1">
    <source>
        <dbReference type="Pfam" id="PF00668"/>
    </source>
</evidence>
<feature type="domain" description="Condensation" evidence="1">
    <location>
        <begin position="40"/>
        <end position="239"/>
    </location>
</feature>
<comment type="caution">
    <text evidence="2">The sequence shown here is derived from an EMBL/GenBank/DDBJ whole genome shotgun (WGS) entry which is preliminary data.</text>
</comment>
<proteinExistence type="predicted"/>